<dbReference type="Pfam" id="PF17289">
    <property type="entry name" value="Terminase_6C"/>
    <property type="match status" value="1"/>
</dbReference>
<proteinExistence type="predicted"/>
<gene>
    <name evidence="3" type="ORF">Xhom_03422</name>
</gene>
<dbReference type="STRING" id="351679.A9255_03115"/>
<feature type="domain" description="Terminase large subunit gp17-like C-terminal" evidence="2">
    <location>
        <begin position="325"/>
        <end position="466"/>
    </location>
</feature>
<evidence type="ECO:0000256" key="1">
    <source>
        <dbReference type="ARBA" id="ARBA00022612"/>
    </source>
</evidence>
<dbReference type="Gene3D" id="3.30.420.240">
    <property type="match status" value="1"/>
</dbReference>
<organism evidence="3 4">
    <name type="scientific">Xenorhabdus hominickii</name>
    <dbReference type="NCBI Taxonomy" id="351679"/>
    <lineage>
        <taxon>Bacteria</taxon>
        <taxon>Pseudomonadati</taxon>
        <taxon>Pseudomonadota</taxon>
        <taxon>Gammaproteobacteria</taxon>
        <taxon>Enterobacterales</taxon>
        <taxon>Morganellaceae</taxon>
        <taxon>Xenorhabdus</taxon>
    </lineage>
</organism>
<keyword evidence="1" id="KW-1188">Viral release from host cell</keyword>
<comment type="caution">
    <text evidence="3">The sequence shown here is derived from an EMBL/GenBank/DDBJ whole genome shotgun (WGS) entry which is preliminary data.</text>
</comment>
<dbReference type="Proteomes" id="UP000225433">
    <property type="component" value="Unassembled WGS sequence"/>
</dbReference>
<evidence type="ECO:0000313" key="3">
    <source>
        <dbReference type="EMBL" id="PHM53424.1"/>
    </source>
</evidence>
<dbReference type="NCBIfam" id="TIGR01630">
    <property type="entry name" value="psiM2_ORF9"/>
    <property type="match status" value="1"/>
</dbReference>
<dbReference type="EMBL" id="NJAI01000006">
    <property type="protein sequence ID" value="PHM53424.1"/>
    <property type="molecule type" value="Genomic_DNA"/>
</dbReference>
<dbReference type="InterPro" id="IPR006517">
    <property type="entry name" value="Phage_terminase_lsu-like_C"/>
</dbReference>
<accession>A0A2G0Q2G8</accession>
<evidence type="ECO:0000259" key="2">
    <source>
        <dbReference type="Pfam" id="PF17289"/>
    </source>
</evidence>
<reference evidence="3 4" key="1">
    <citation type="journal article" date="2017" name="Nat. Microbiol.">
        <title>Natural product diversity associated with the nematode symbionts Photorhabdus and Xenorhabdus.</title>
        <authorList>
            <person name="Tobias N.J."/>
            <person name="Wolff H."/>
            <person name="Djahanschiri B."/>
            <person name="Grundmann F."/>
            <person name="Kronenwerth M."/>
            <person name="Shi Y.M."/>
            <person name="Simonyi S."/>
            <person name="Grun P."/>
            <person name="Shapiro-Ilan D."/>
            <person name="Pidot S.J."/>
            <person name="Stinear T.P."/>
            <person name="Ebersberger I."/>
            <person name="Bode H.B."/>
        </authorList>
    </citation>
    <scope>NUCLEOTIDE SEQUENCE [LARGE SCALE GENOMIC DNA]</scope>
    <source>
        <strain evidence="3 4">DSM 17903</strain>
    </source>
</reference>
<dbReference type="InterPro" id="IPR035421">
    <property type="entry name" value="Terminase_6C"/>
</dbReference>
<dbReference type="Pfam" id="PF03237">
    <property type="entry name" value="Terminase_6N"/>
    <property type="match status" value="1"/>
</dbReference>
<dbReference type="AlphaFoldDB" id="A0A2G0Q2G8"/>
<sequence length="494" mass="55517">MILVRTAYFSHFGADMDIDNAMLDEAIEREIARRSLHEFIQYINPDYITSDFSRQVCVALDEFLLDMMAGKRPILILGAPPQHGKSDIVSRYLPAYFFGKYPDMRVAGLSYGKDLASEMNRDVQRIMMGDEYKELFPGSALNTRRVVTIEVEAKRNSETFEIVGRKGVYISQGVGGPLTGKKVDLGIIDDPIKNAKEALSPTTKSGIWNWYVSTFKTRLSKNCGEIIMATRWATDDLSGKVIEASGQARVLAFPAINEHGEALVPELHPIDALLEKKALFGDYFWSAMYQQSPKPSGGSIFKEDWVRYYLPKDLPEKFDRVIHSWDMTFKDSEGTDYVVGQVWGKKGANAYLLHQVRERMSFTATLKAVKKMAEDFPDGRRKLVEDKANGPAVIDSLKSTVSGLIPVEPDGSKVARAHAVTAEWEAGNIWLPHKDTASWVVDTVDEITTFPVGAHDDVVDAMTQALRDLYQKKRGISMNPDIINQAMHHSRIRR</sequence>
<protein>
    <submittedName>
        <fullName evidence="3">Terminase</fullName>
    </submittedName>
</protein>
<name>A0A2G0Q2G8_XENHO</name>
<evidence type="ECO:0000313" key="4">
    <source>
        <dbReference type="Proteomes" id="UP000225433"/>
    </source>
</evidence>